<gene>
    <name evidence="1" type="ordered locus">RGE_11770</name>
</gene>
<proteinExistence type="predicted"/>
<dbReference type="AlphaFoldDB" id="I0HND1"/>
<evidence type="ECO:0000313" key="1">
    <source>
        <dbReference type="EMBL" id="BAL94518.1"/>
    </source>
</evidence>
<dbReference type="STRING" id="983917.RGE_11770"/>
<dbReference type="EMBL" id="AP012320">
    <property type="protein sequence ID" value="BAL94518.1"/>
    <property type="molecule type" value="Genomic_DNA"/>
</dbReference>
<evidence type="ECO:0008006" key="3">
    <source>
        <dbReference type="Google" id="ProtNLM"/>
    </source>
</evidence>
<sequence length="182" mass="19627">MQRCASARRCGACLARAGRAEWGGRPSHSRETPMQAPRLSLALLCLLAAGAAMPAPGDQPVPPLVPSTQKSEVKTQTASLPARGLFDGDKLSADGRQRLAELVLDALGLQVEVALLVPTGPWKIDGSNRDERALTPGRLESVKRFLADRGVDPKHIFVESRIDQKLAEPRLDVQIVGRPQQD</sequence>
<reference evidence="1 2" key="1">
    <citation type="journal article" date="2012" name="J. Bacteriol.">
        <title>Complete genome sequence of phototrophic betaproteobacterium Rubrivivax gelatinosus IL144.</title>
        <authorList>
            <person name="Nagashima S."/>
            <person name="Kamimura A."/>
            <person name="Shimizu T."/>
            <person name="Nakamura-isaki S."/>
            <person name="Aono E."/>
            <person name="Sakamoto K."/>
            <person name="Ichikawa N."/>
            <person name="Nakazawa H."/>
            <person name="Sekine M."/>
            <person name="Yamazaki S."/>
            <person name="Fujita N."/>
            <person name="Shimada K."/>
            <person name="Hanada S."/>
            <person name="Nagashima K.V.P."/>
        </authorList>
    </citation>
    <scope>NUCLEOTIDE SEQUENCE [LARGE SCALE GENOMIC DNA]</scope>
    <source>
        <strain evidence="2">NBRC 100245 / IL144</strain>
    </source>
</reference>
<evidence type="ECO:0000313" key="2">
    <source>
        <dbReference type="Proteomes" id="UP000007883"/>
    </source>
</evidence>
<dbReference type="Proteomes" id="UP000007883">
    <property type="component" value="Chromosome"/>
</dbReference>
<name>I0HND1_RUBGI</name>
<dbReference type="HOGENOM" id="CLU_1480966_0_0_4"/>
<keyword evidence="2" id="KW-1185">Reference proteome</keyword>
<dbReference type="PATRIC" id="fig|983917.3.peg.1156"/>
<protein>
    <recommendedName>
        <fullName evidence="3">OmpA-like domain-containing protein</fullName>
    </recommendedName>
</protein>
<organism evidence="1 2">
    <name type="scientific">Rubrivivax gelatinosus (strain NBRC 100245 / IL144)</name>
    <dbReference type="NCBI Taxonomy" id="983917"/>
    <lineage>
        <taxon>Bacteria</taxon>
        <taxon>Pseudomonadati</taxon>
        <taxon>Pseudomonadota</taxon>
        <taxon>Betaproteobacteria</taxon>
        <taxon>Burkholderiales</taxon>
        <taxon>Sphaerotilaceae</taxon>
        <taxon>Rubrivivax</taxon>
    </lineage>
</organism>
<dbReference type="KEGG" id="rge:RGE_11770"/>
<accession>I0HND1</accession>